<proteinExistence type="predicted"/>
<protein>
    <submittedName>
        <fullName evidence="3">Uncharacterized protein</fullName>
    </submittedName>
</protein>
<name>A0AA88X8V5_9ASTE</name>
<organism evidence="3 4">
    <name type="scientific">Escallonia herrerae</name>
    <dbReference type="NCBI Taxonomy" id="1293975"/>
    <lineage>
        <taxon>Eukaryota</taxon>
        <taxon>Viridiplantae</taxon>
        <taxon>Streptophyta</taxon>
        <taxon>Embryophyta</taxon>
        <taxon>Tracheophyta</taxon>
        <taxon>Spermatophyta</taxon>
        <taxon>Magnoliopsida</taxon>
        <taxon>eudicotyledons</taxon>
        <taxon>Gunneridae</taxon>
        <taxon>Pentapetalae</taxon>
        <taxon>asterids</taxon>
        <taxon>campanulids</taxon>
        <taxon>Escalloniales</taxon>
        <taxon>Escalloniaceae</taxon>
        <taxon>Escallonia</taxon>
    </lineage>
</organism>
<reference evidence="3" key="1">
    <citation type="submission" date="2022-12" db="EMBL/GenBank/DDBJ databases">
        <title>Draft genome assemblies for two species of Escallonia (Escalloniales).</title>
        <authorList>
            <person name="Chanderbali A."/>
            <person name="Dervinis C."/>
            <person name="Anghel I."/>
            <person name="Soltis D."/>
            <person name="Soltis P."/>
            <person name="Zapata F."/>
        </authorList>
    </citation>
    <scope>NUCLEOTIDE SEQUENCE</scope>
    <source>
        <strain evidence="3">UCBG64.0493</strain>
        <tissue evidence="3">Leaf</tissue>
    </source>
</reference>
<evidence type="ECO:0000313" key="4">
    <source>
        <dbReference type="Proteomes" id="UP001188597"/>
    </source>
</evidence>
<comment type="caution">
    <text evidence="3">The sequence shown here is derived from an EMBL/GenBank/DDBJ whole genome shotgun (WGS) entry which is preliminary data.</text>
</comment>
<feature type="non-terminal residue" evidence="3">
    <location>
        <position position="87"/>
    </location>
</feature>
<gene>
    <name evidence="3" type="ORF">RJ639_000285</name>
</gene>
<keyword evidence="2" id="KW-0732">Signal</keyword>
<feature type="chain" id="PRO_5041673997" evidence="2">
    <location>
        <begin position="30"/>
        <end position="87"/>
    </location>
</feature>
<keyword evidence="1" id="KW-1133">Transmembrane helix</keyword>
<keyword evidence="1" id="KW-0812">Transmembrane</keyword>
<keyword evidence="4" id="KW-1185">Reference proteome</keyword>
<evidence type="ECO:0000256" key="1">
    <source>
        <dbReference type="SAM" id="Phobius"/>
    </source>
</evidence>
<dbReference type="EMBL" id="JAVXUP010000028">
    <property type="protein sequence ID" value="KAK3041769.1"/>
    <property type="molecule type" value="Genomic_DNA"/>
</dbReference>
<evidence type="ECO:0000256" key="2">
    <source>
        <dbReference type="SAM" id="SignalP"/>
    </source>
</evidence>
<keyword evidence="1" id="KW-0472">Membrane</keyword>
<feature type="signal peptide" evidence="2">
    <location>
        <begin position="1"/>
        <end position="29"/>
    </location>
</feature>
<sequence length="87" mass="8869">MSVVNLVILLESVACALVHVAWEADDVEAQVLDAAGVQAMGVGVIVLVIALAGEDLLGVAAYHLAAEATAGRLHIVAVSVIHLMLMG</sequence>
<evidence type="ECO:0000313" key="3">
    <source>
        <dbReference type="EMBL" id="KAK3041769.1"/>
    </source>
</evidence>
<dbReference type="Proteomes" id="UP001188597">
    <property type="component" value="Unassembled WGS sequence"/>
</dbReference>
<feature type="transmembrane region" description="Helical" evidence="1">
    <location>
        <begin position="31"/>
        <end position="52"/>
    </location>
</feature>
<dbReference type="AlphaFoldDB" id="A0AA88X8V5"/>
<accession>A0AA88X8V5</accession>